<name>A0ABY3RP57_9MICO</name>
<evidence type="ECO:0000313" key="1">
    <source>
        <dbReference type="EMBL" id="UGS25727.1"/>
    </source>
</evidence>
<evidence type="ECO:0000313" key="2">
    <source>
        <dbReference type="Proteomes" id="UP001199642"/>
    </source>
</evidence>
<keyword evidence="2" id="KW-1185">Reference proteome</keyword>
<accession>A0ABY3RP57</accession>
<dbReference type="Pfam" id="PF07388">
    <property type="entry name" value="A-2_8-polyST"/>
    <property type="match status" value="1"/>
</dbReference>
<reference evidence="1 2" key="1">
    <citation type="submission" date="2023-01" db="EMBL/GenBank/DDBJ databases">
        <title>Characterization of estradiol degrading bacteria Microbacterium sp. MZT7 and reveal degrading genes through genome analysis.</title>
        <authorList>
            <person name="Hao P."/>
            <person name="Gao Y."/>
        </authorList>
    </citation>
    <scope>NUCLEOTIDE SEQUENCE [LARGE SCALE GENOMIC DNA]</scope>
    <source>
        <strain evidence="1 2">MZT7</strain>
    </source>
</reference>
<sequence length="468" mass="50429">MIDVFALHSPYGLMTAVAAIDAGLVPPTAVADGAVVAPRRVLLAVGSSAVPETAPDLAADPAWRTLRDRFDRVESLNALVDPHHPRDWTPAEQDHPMLGRLLRRAWDAETQRIRLFVQSPQVAPARTLMALFDQAEILVVGDGLMTYSPIRDRLPRQVTERIAGVIHADVVPGVVPLVFVETGAPRIPVPSSALRAVIDEVDAGSDAPVRPAGGEPVALVLGQYLAALGLATEAEEHEMQAQMVDRAAEWGVAGIVFKPHPAATAGLVSHVRERAAAHGLTFAVHEGDEPAELVALRIGAEGVVAGFSTALPTVQTLFGVRIASAGTRTVLRGLTPYENSNRIPATIVDALTRRRSPYARPEDLQLLVDAVGYCMQPRILAALRPRAEELLRRLGRVEIARYFDPERLAALDLPGAPAPTWRDRARRRVGLGPALVDTGGVSRLEQVGLTIQGARRRAARVWRTVRGR</sequence>
<organism evidence="1 2">
    <name type="scientific">Microbacterium resistens</name>
    <dbReference type="NCBI Taxonomy" id="156977"/>
    <lineage>
        <taxon>Bacteria</taxon>
        <taxon>Bacillati</taxon>
        <taxon>Actinomycetota</taxon>
        <taxon>Actinomycetes</taxon>
        <taxon>Micrococcales</taxon>
        <taxon>Microbacteriaceae</taxon>
        <taxon>Microbacterium</taxon>
    </lineage>
</organism>
<dbReference type="RefSeq" id="WP_231819526.1">
    <property type="nucleotide sequence ID" value="NZ_CP082781.1"/>
</dbReference>
<protein>
    <submittedName>
        <fullName evidence="1">Alpha-2,8-polysialyltransferase family protein</fullName>
    </submittedName>
</protein>
<dbReference type="EMBL" id="CP082781">
    <property type="protein sequence ID" value="UGS25727.1"/>
    <property type="molecule type" value="Genomic_DNA"/>
</dbReference>
<dbReference type="InterPro" id="IPR010866">
    <property type="entry name" value="A-2_8-polyST"/>
</dbReference>
<proteinExistence type="predicted"/>
<dbReference type="Proteomes" id="UP001199642">
    <property type="component" value="Chromosome"/>
</dbReference>
<gene>
    <name evidence="1" type="ORF">K8F61_13800</name>
</gene>